<keyword evidence="2" id="KW-1185">Reference proteome</keyword>
<dbReference type="KEGG" id="samy:DB32_004629"/>
<dbReference type="STRING" id="927083.DB32_004629"/>
<dbReference type="AlphaFoldDB" id="A0A0F6W4V8"/>
<accession>A0A0F6W4V8</accession>
<proteinExistence type="predicted"/>
<gene>
    <name evidence="1" type="ORF">DB32_004629</name>
</gene>
<evidence type="ECO:0000313" key="2">
    <source>
        <dbReference type="Proteomes" id="UP000034883"/>
    </source>
</evidence>
<evidence type="ECO:0000313" key="1">
    <source>
        <dbReference type="EMBL" id="AKF07480.1"/>
    </source>
</evidence>
<reference evidence="1 2" key="1">
    <citation type="submission" date="2015-03" db="EMBL/GenBank/DDBJ databases">
        <title>Genome assembly of Sandaracinus amylolyticus DSM 53668.</title>
        <authorList>
            <person name="Sharma G."/>
            <person name="Subramanian S."/>
        </authorList>
    </citation>
    <scope>NUCLEOTIDE SEQUENCE [LARGE SCALE GENOMIC DNA]</scope>
    <source>
        <strain evidence="1 2">DSM 53668</strain>
    </source>
</reference>
<sequence>MSGRVVIVVALALCAGCEVSFFGGEPVRFGGSDTGGIAAGAEARPCGEPDDARAARTNEDGCSERCRIEPGATEITCDAVTLGAPRENVATLDLGSSDGVVITLEICNPTGTVLQISDSPTADADGGDAGSSSHDADVMLVDTTLTVRASQSARVDPSSARNFVPASGCHERTIVIADQIVYLVEADAGLCGTGTLRINPPTDDEGAPDAKWYLALGGTVDGAQSGSGVRGATLCFW</sequence>
<name>A0A0F6W4V8_9BACT</name>
<dbReference type="Proteomes" id="UP000034883">
    <property type="component" value="Chromosome"/>
</dbReference>
<protein>
    <submittedName>
        <fullName evidence="1">Uncharacterized protein</fullName>
    </submittedName>
</protein>
<organism evidence="1 2">
    <name type="scientific">Sandaracinus amylolyticus</name>
    <dbReference type="NCBI Taxonomy" id="927083"/>
    <lineage>
        <taxon>Bacteria</taxon>
        <taxon>Pseudomonadati</taxon>
        <taxon>Myxococcota</taxon>
        <taxon>Polyangia</taxon>
        <taxon>Polyangiales</taxon>
        <taxon>Sandaracinaceae</taxon>
        <taxon>Sandaracinus</taxon>
    </lineage>
</organism>
<dbReference type="EMBL" id="CP011125">
    <property type="protein sequence ID" value="AKF07480.1"/>
    <property type="molecule type" value="Genomic_DNA"/>
</dbReference>
<dbReference type="RefSeq" id="WP_053234732.1">
    <property type="nucleotide sequence ID" value="NZ_CP011125.1"/>
</dbReference>